<accession>A0A023B0F1</accession>
<proteinExistence type="predicted"/>
<dbReference type="Gene3D" id="3.30.420.10">
    <property type="entry name" value="Ribonuclease H-like superfamily/Ribonuclease H"/>
    <property type="match status" value="1"/>
</dbReference>
<dbReference type="OMA" id="KIRYLAW"/>
<evidence type="ECO:0000313" key="3">
    <source>
        <dbReference type="Proteomes" id="UP000019763"/>
    </source>
</evidence>
<dbReference type="VEuPathDB" id="CryptoDB:GNI_139820"/>
<comment type="caution">
    <text evidence="2">The sequence shown here is derived from an EMBL/GenBank/DDBJ whole genome shotgun (WGS) entry which is preliminary data.</text>
</comment>
<dbReference type="PANTHER" id="PTHR37984:SF5">
    <property type="entry name" value="PROTEIN NYNRIN-LIKE"/>
    <property type="match status" value="1"/>
</dbReference>
<gene>
    <name evidence="2" type="ORF">GNI_139820</name>
</gene>
<dbReference type="InterPro" id="IPR001584">
    <property type="entry name" value="Integrase_cat-core"/>
</dbReference>
<sequence length="386" mass="44695">MLTLNETFPSPDDFVTAFNGEQEHPPQHTLQNGLPIVNNRVYVPEPLRRRILFYFHFSRVGAHQGIQRSYNRLAKYFWWNNMFNDVRNFAKQCLTCIRRRHTAIDFVRGNLLSTGLFEIVACDTVGPIWFQKRQYYLFTCIDHLSKFAIAVPLNTVRAVDLWEAFYCNWLSLLGSPRNLLSDNAFRATEFQERCQGLGINCLFCSAYYPQGNSVVEAFHQYLNRSISSFASTTPWSFPEIVASAMMAYRSTPHPTTGESPYRIVTGADLVLPHFQQWHRFENLIQDVVPRLRLLDTFRQDALDHTLRTISRRRTPTTKEIKVGDTVVMLLRGKLLATLQERFGSSKLVPNWSEPCRVTEIKGHKVVAQSIWHKDLVYESPLSEVLK</sequence>
<dbReference type="GO" id="GO:0015074">
    <property type="term" value="P:DNA integration"/>
    <property type="evidence" value="ECO:0007669"/>
    <property type="project" value="InterPro"/>
</dbReference>
<organism evidence="2 3">
    <name type="scientific">Gregarina niphandrodes</name>
    <name type="common">Septate eugregarine</name>
    <dbReference type="NCBI Taxonomy" id="110365"/>
    <lineage>
        <taxon>Eukaryota</taxon>
        <taxon>Sar</taxon>
        <taxon>Alveolata</taxon>
        <taxon>Apicomplexa</taxon>
        <taxon>Conoidasida</taxon>
        <taxon>Gregarinasina</taxon>
        <taxon>Eugregarinorida</taxon>
        <taxon>Gregarinidae</taxon>
        <taxon>Gregarina</taxon>
    </lineage>
</organism>
<feature type="domain" description="Integrase catalytic" evidence="1">
    <location>
        <begin position="111"/>
        <end position="268"/>
    </location>
</feature>
<keyword evidence="3" id="KW-1185">Reference proteome</keyword>
<dbReference type="InterPro" id="IPR050951">
    <property type="entry name" value="Retrovirus_Pol_polyprotein"/>
</dbReference>
<evidence type="ECO:0000313" key="2">
    <source>
        <dbReference type="EMBL" id="EZG45273.1"/>
    </source>
</evidence>
<dbReference type="SUPFAM" id="SSF53098">
    <property type="entry name" value="Ribonuclease H-like"/>
    <property type="match status" value="1"/>
</dbReference>
<protein>
    <submittedName>
        <fullName evidence="2">Integrase core domain protein</fullName>
    </submittedName>
</protein>
<dbReference type="Gene3D" id="1.10.340.70">
    <property type="match status" value="1"/>
</dbReference>
<dbReference type="Pfam" id="PF17921">
    <property type="entry name" value="Integrase_H2C2"/>
    <property type="match status" value="1"/>
</dbReference>
<dbReference type="Pfam" id="PF00665">
    <property type="entry name" value="rve"/>
    <property type="match status" value="1"/>
</dbReference>
<dbReference type="Proteomes" id="UP000019763">
    <property type="component" value="Unassembled WGS sequence"/>
</dbReference>
<dbReference type="eggNOG" id="KOG0017">
    <property type="taxonomic scope" value="Eukaryota"/>
</dbReference>
<dbReference type="PROSITE" id="PS50994">
    <property type="entry name" value="INTEGRASE"/>
    <property type="match status" value="1"/>
</dbReference>
<dbReference type="GO" id="GO:0003676">
    <property type="term" value="F:nucleic acid binding"/>
    <property type="evidence" value="ECO:0007669"/>
    <property type="project" value="InterPro"/>
</dbReference>
<dbReference type="EMBL" id="AFNH02001034">
    <property type="protein sequence ID" value="EZG45273.1"/>
    <property type="molecule type" value="Genomic_DNA"/>
</dbReference>
<dbReference type="PANTHER" id="PTHR37984">
    <property type="entry name" value="PROTEIN CBG26694"/>
    <property type="match status" value="1"/>
</dbReference>
<reference evidence="2" key="1">
    <citation type="submission" date="2013-12" db="EMBL/GenBank/DDBJ databases">
        <authorList>
            <person name="Omoto C.K."/>
            <person name="Sibley D."/>
            <person name="Venepally P."/>
            <person name="Hadjithomas M."/>
            <person name="Karamycheva S."/>
            <person name="Brunk B."/>
            <person name="Roos D."/>
            <person name="Caler E."/>
            <person name="Lorenzi H."/>
        </authorList>
    </citation>
    <scope>NUCLEOTIDE SEQUENCE</scope>
</reference>
<dbReference type="RefSeq" id="XP_011132533.1">
    <property type="nucleotide sequence ID" value="XM_011134231.1"/>
</dbReference>
<dbReference type="AlphaFoldDB" id="A0A023B0F1"/>
<dbReference type="GeneID" id="22914958"/>
<dbReference type="InterPro" id="IPR041588">
    <property type="entry name" value="Integrase_H2C2"/>
</dbReference>
<name>A0A023B0F1_GRENI</name>
<dbReference type="InterPro" id="IPR012337">
    <property type="entry name" value="RNaseH-like_sf"/>
</dbReference>
<evidence type="ECO:0000259" key="1">
    <source>
        <dbReference type="PROSITE" id="PS50994"/>
    </source>
</evidence>
<feature type="non-terminal residue" evidence="2">
    <location>
        <position position="386"/>
    </location>
</feature>
<dbReference type="InterPro" id="IPR036397">
    <property type="entry name" value="RNaseH_sf"/>
</dbReference>
<dbReference type="OrthoDB" id="423151at2759"/>